<dbReference type="STRING" id="106370.Francci3_2410"/>
<feature type="transmembrane region" description="Helical" evidence="8">
    <location>
        <begin position="173"/>
        <end position="191"/>
    </location>
</feature>
<feature type="transmembrane region" description="Helical" evidence="8">
    <location>
        <begin position="342"/>
        <end position="366"/>
    </location>
</feature>
<name>Q2JAB5_FRACC</name>
<keyword evidence="3" id="KW-0328">Glycosyltransferase</keyword>
<evidence type="ECO:0000256" key="2">
    <source>
        <dbReference type="ARBA" id="ARBA00022475"/>
    </source>
</evidence>
<evidence type="ECO:0000256" key="3">
    <source>
        <dbReference type="ARBA" id="ARBA00022676"/>
    </source>
</evidence>
<organism evidence="10 11">
    <name type="scientific">Frankia casuarinae (strain DSM 45818 / CECT 9043 / HFP020203 / CcI3)</name>
    <dbReference type="NCBI Taxonomy" id="106370"/>
    <lineage>
        <taxon>Bacteria</taxon>
        <taxon>Bacillati</taxon>
        <taxon>Actinomycetota</taxon>
        <taxon>Actinomycetes</taxon>
        <taxon>Frankiales</taxon>
        <taxon>Frankiaceae</taxon>
        <taxon>Frankia</taxon>
    </lineage>
</organism>
<proteinExistence type="predicted"/>
<evidence type="ECO:0000256" key="7">
    <source>
        <dbReference type="ARBA" id="ARBA00023136"/>
    </source>
</evidence>
<dbReference type="EMBL" id="CP000249">
    <property type="protein sequence ID" value="ABD11777.1"/>
    <property type="molecule type" value="Genomic_DNA"/>
</dbReference>
<feature type="domain" description="DUF7846" evidence="9">
    <location>
        <begin position="516"/>
        <end position="682"/>
    </location>
</feature>
<dbReference type="InterPro" id="IPR050297">
    <property type="entry name" value="LipidA_mod_glycosyltrf_83"/>
</dbReference>
<feature type="transmembrane region" description="Helical" evidence="8">
    <location>
        <begin position="280"/>
        <end position="296"/>
    </location>
</feature>
<comment type="subcellular location">
    <subcellularLocation>
        <location evidence="1">Cell membrane</location>
        <topology evidence="1">Multi-pass membrane protein</topology>
    </subcellularLocation>
</comment>
<evidence type="ECO:0000256" key="1">
    <source>
        <dbReference type="ARBA" id="ARBA00004651"/>
    </source>
</evidence>
<reference evidence="10 11" key="1">
    <citation type="journal article" date="2007" name="Genome Res.">
        <title>Genome characteristics of facultatively symbiotic Frankia sp. strains reflect host range and host plant biogeography.</title>
        <authorList>
            <person name="Normand P."/>
            <person name="Lapierre P."/>
            <person name="Tisa L.S."/>
            <person name="Gogarten J.P."/>
            <person name="Alloisio N."/>
            <person name="Bagnarol E."/>
            <person name="Bassi C.A."/>
            <person name="Berry A.M."/>
            <person name="Bickhart D.M."/>
            <person name="Choisne N."/>
            <person name="Couloux A."/>
            <person name="Cournoyer B."/>
            <person name="Cruveiller S."/>
            <person name="Daubin V."/>
            <person name="Demange N."/>
            <person name="Francino M.P."/>
            <person name="Goltsman E."/>
            <person name="Huang Y."/>
            <person name="Kopp O.R."/>
            <person name="Labarre L."/>
            <person name="Lapidus A."/>
            <person name="Lavire C."/>
            <person name="Marechal J."/>
            <person name="Martinez M."/>
            <person name="Mastronunzio J.E."/>
            <person name="Mullin B.C."/>
            <person name="Niemann J."/>
            <person name="Pujic P."/>
            <person name="Rawnsley T."/>
            <person name="Rouy Z."/>
            <person name="Schenowitz C."/>
            <person name="Sellstedt A."/>
            <person name="Tavares F."/>
            <person name="Tomkins J.P."/>
            <person name="Vallenet D."/>
            <person name="Valverde C."/>
            <person name="Wall L.G."/>
            <person name="Wang Y."/>
            <person name="Medigue C."/>
            <person name="Benson D.R."/>
        </authorList>
    </citation>
    <scope>NUCLEOTIDE SEQUENCE [LARGE SCALE GENOMIC DNA]</scope>
    <source>
        <strain evidence="11">DSM 45818 / CECT 9043 / CcI3</strain>
    </source>
</reference>
<feature type="transmembrane region" description="Helical" evidence="8">
    <location>
        <begin position="135"/>
        <end position="161"/>
    </location>
</feature>
<accession>Q2JAB5</accession>
<feature type="transmembrane region" description="Helical" evidence="8">
    <location>
        <begin position="197"/>
        <end position="214"/>
    </location>
</feature>
<dbReference type="Pfam" id="PF25230">
    <property type="entry name" value="DUF7846"/>
    <property type="match status" value="1"/>
</dbReference>
<dbReference type="GO" id="GO:0005886">
    <property type="term" value="C:plasma membrane"/>
    <property type="evidence" value="ECO:0007669"/>
    <property type="project" value="UniProtKB-SubCell"/>
</dbReference>
<keyword evidence="5 8" id="KW-0812">Transmembrane</keyword>
<keyword evidence="2" id="KW-1003">Cell membrane</keyword>
<evidence type="ECO:0000313" key="11">
    <source>
        <dbReference type="Proteomes" id="UP000001937"/>
    </source>
</evidence>
<evidence type="ECO:0000256" key="8">
    <source>
        <dbReference type="SAM" id="Phobius"/>
    </source>
</evidence>
<dbReference type="Proteomes" id="UP000001937">
    <property type="component" value="Chromosome"/>
</dbReference>
<keyword evidence="6 8" id="KW-1133">Transmembrane helix</keyword>
<keyword evidence="11" id="KW-1185">Reference proteome</keyword>
<dbReference type="eggNOG" id="COG1807">
    <property type="taxonomic scope" value="Bacteria"/>
</dbReference>
<dbReference type="AlphaFoldDB" id="Q2JAB5"/>
<feature type="transmembrane region" description="Helical" evidence="8">
    <location>
        <begin position="378"/>
        <end position="400"/>
    </location>
</feature>
<dbReference type="PANTHER" id="PTHR33908:SF11">
    <property type="entry name" value="MEMBRANE PROTEIN"/>
    <property type="match status" value="1"/>
</dbReference>
<dbReference type="GO" id="GO:0009103">
    <property type="term" value="P:lipopolysaccharide biosynthetic process"/>
    <property type="evidence" value="ECO:0007669"/>
    <property type="project" value="UniProtKB-ARBA"/>
</dbReference>
<dbReference type="InterPro" id="IPR057168">
    <property type="entry name" value="DUF7846"/>
</dbReference>
<feature type="transmembrane region" description="Helical" evidence="8">
    <location>
        <begin position="221"/>
        <end position="237"/>
    </location>
</feature>
<sequence length="736" mass="77508">MTWYPAVMASYRLSTLMSVMPLSVMPCRCASKPVHQMDGGSTAARRRARRSGRTPALIVAAICGCSFVVSLVLQATLYRHGSGDADEAAYVLQARMLLDGRLTLDANTVEPFFRPWLTGEHDGRVFTKYLPGWPALLAASQALFATMAVAPALVAAGWVAGTYRLARELFDDAVTAVTAAVFVALSPLVLVHTSLPLAYACGAATLTLACAALLRGGRTGARLSLIGGGAGLGFVLLLRPFDAVIVAVPVVVFVLARLWRSAGGRSAGGRFMRAVAHRTAWALAGLAPFVVVLLAYCRRVTGSALRAPLSASDPLDRFGFGPRRILPSEPTFLFTRRLALEALHGTVVAAPSWVFGGVAVLVLAIFGALRAHRRPERVLLVVIVAAVGGGYFFWWGSAFAMPGLLNGLGPHYHLAAFAPIMILAADGARRVWSMSERWFSPWPGTGSPPARPVPRRPVLRGSGLRRPVIAVLAAAGLILLTVDAIPDKVAGQRWVNDRNAFLDALLPDRYPAPAVVVVTPGVPSRYTQVPYQMLRNTPDLAGPVVYAADIGAGTATLPDRMPGRAVYRLRPDEIVDPAAPASYFGSFTALRQVAGNRVRVQVTARDPGGAGGSGGTLYIRLGATTRTVQFGPANAGPADAPGITHTFTVTTGTPLGPDELGIAGATLPDELVVGFTVPTGAGAARWEERIPLARRPSGELALLVPGLGWRQVPNRPGAGWLPAPVRPALAVSVGAT</sequence>
<evidence type="ECO:0000256" key="6">
    <source>
        <dbReference type="ARBA" id="ARBA00022989"/>
    </source>
</evidence>
<evidence type="ECO:0000256" key="5">
    <source>
        <dbReference type="ARBA" id="ARBA00022692"/>
    </source>
</evidence>
<gene>
    <name evidence="10" type="ordered locus">Francci3_2410</name>
</gene>
<evidence type="ECO:0000256" key="4">
    <source>
        <dbReference type="ARBA" id="ARBA00022679"/>
    </source>
</evidence>
<feature type="transmembrane region" description="Helical" evidence="8">
    <location>
        <begin position="55"/>
        <end position="77"/>
    </location>
</feature>
<dbReference type="PANTHER" id="PTHR33908">
    <property type="entry name" value="MANNOSYLTRANSFERASE YKCB-RELATED"/>
    <property type="match status" value="1"/>
</dbReference>
<dbReference type="HOGENOM" id="CLU_415469_0_0_11"/>
<protein>
    <recommendedName>
        <fullName evidence="9">DUF7846 domain-containing protein</fullName>
    </recommendedName>
</protein>
<dbReference type="GO" id="GO:0016763">
    <property type="term" value="F:pentosyltransferase activity"/>
    <property type="evidence" value="ECO:0007669"/>
    <property type="project" value="TreeGrafter"/>
</dbReference>
<dbReference type="KEGG" id="fra:Francci3_2410"/>
<evidence type="ECO:0000259" key="9">
    <source>
        <dbReference type="Pfam" id="PF25230"/>
    </source>
</evidence>
<feature type="transmembrane region" description="Helical" evidence="8">
    <location>
        <begin position="243"/>
        <end position="259"/>
    </location>
</feature>
<evidence type="ECO:0000313" key="10">
    <source>
        <dbReference type="EMBL" id="ABD11777.1"/>
    </source>
</evidence>
<keyword evidence="4" id="KW-0808">Transferase</keyword>
<keyword evidence="7 8" id="KW-0472">Membrane</keyword>